<evidence type="ECO:0000256" key="4">
    <source>
        <dbReference type="ARBA" id="ARBA00022475"/>
    </source>
</evidence>
<name>A0A9X2ACC5_9BACL</name>
<feature type="transmembrane region" description="Helical" evidence="9">
    <location>
        <begin position="44"/>
        <end position="69"/>
    </location>
</feature>
<evidence type="ECO:0000256" key="6">
    <source>
        <dbReference type="ARBA" id="ARBA00022989"/>
    </source>
</evidence>
<dbReference type="Pfam" id="PF02632">
    <property type="entry name" value="BioY"/>
    <property type="match status" value="1"/>
</dbReference>
<dbReference type="PANTHER" id="PTHR34295:SF4">
    <property type="entry name" value="BIOTIN TRANSPORTER BIOY-RELATED"/>
    <property type="match status" value="1"/>
</dbReference>
<keyword evidence="11" id="KW-1185">Reference proteome</keyword>
<gene>
    <name evidence="10" type="primary">bioY</name>
    <name evidence="10" type="ORF">MM817_02290</name>
</gene>
<comment type="similarity">
    <text evidence="2 8">Belongs to the BioY family.</text>
</comment>
<evidence type="ECO:0000256" key="2">
    <source>
        <dbReference type="ARBA" id="ARBA00010692"/>
    </source>
</evidence>
<keyword evidence="7 8" id="KW-0472">Membrane</keyword>
<dbReference type="InterPro" id="IPR003784">
    <property type="entry name" value="BioY"/>
</dbReference>
<keyword evidence="6 9" id="KW-1133">Transmembrane helix</keyword>
<keyword evidence="4 8" id="KW-1003">Cell membrane</keyword>
<evidence type="ECO:0000256" key="9">
    <source>
        <dbReference type="SAM" id="Phobius"/>
    </source>
</evidence>
<accession>A0A9X2ACC5</accession>
<dbReference type="RefSeq" id="WP_241715085.1">
    <property type="nucleotide sequence ID" value="NZ_JALBUF010000007.1"/>
</dbReference>
<dbReference type="GO" id="GO:0005886">
    <property type="term" value="C:plasma membrane"/>
    <property type="evidence" value="ECO:0007669"/>
    <property type="project" value="UniProtKB-SubCell"/>
</dbReference>
<feature type="transmembrane region" description="Helical" evidence="9">
    <location>
        <begin position="155"/>
        <end position="176"/>
    </location>
</feature>
<protein>
    <recommendedName>
        <fullName evidence="8">Biotin transporter</fullName>
    </recommendedName>
</protein>
<dbReference type="PIRSF" id="PIRSF016661">
    <property type="entry name" value="BioY"/>
    <property type="match status" value="1"/>
</dbReference>
<evidence type="ECO:0000313" key="11">
    <source>
        <dbReference type="Proteomes" id="UP001139263"/>
    </source>
</evidence>
<evidence type="ECO:0000256" key="1">
    <source>
        <dbReference type="ARBA" id="ARBA00004651"/>
    </source>
</evidence>
<dbReference type="AlphaFoldDB" id="A0A9X2ACC5"/>
<proteinExistence type="inferred from homology"/>
<dbReference type="Gene3D" id="1.10.1760.20">
    <property type="match status" value="1"/>
</dbReference>
<evidence type="ECO:0000256" key="7">
    <source>
        <dbReference type="ARBA" id="ARBA00023136"/>
    </source>
</evidence>
<comment type="caution">
    <text evidence="10">The sequence shown here is derived from an EMBL/GenBank/DDBJ whole genome shotgun (WGS) entry which is preliminary data.</text>
</comment>
<reference evidence="10" key="1">
    <citation type="submission" date="2022-03" db="EMBL/GenBank/DDBJ databases">
        <title>Draft Genome Sequence of Firmicute Strain S0AB, a Heterotrophic Iron/Sulfur-Oxidizing Extreme Acidophile.</title>
        <authorList>
            <person name="Vergara E."/>
            <person name="Pakostova E."/>
            <person name="Johnson D.B."/>
            <person name="Holmes D.S."/>
        </authorList>
    </citation>
    <scope>NUCLEOTIDE SEQUENCE</scope>
    <source>
        <strain evidence="10">S0AB</strain>
    </source>
</reference>
<sequence>MNGRFTVRGVVFSAIFAAIAVVLSFLQINLGFSPVPITLGNMGIMLMGAFLGGGYGFLSALLLVVLGGLGLPLFDGQGGLGVLLGPSGGYVWMYPLDALFVGLLVTRIKGNGWMAFIKIFLSIEIFGSLLCYVTGVPWLGHVLHVSLSKAMLLGFWPYLPGDALKALATTAIILPVRRIYPAWKLTGSRQSQVAMLNEDTMIS</sequence>
<dbReference type="EMBL" id="JALBUF010000007">
    <property type="protein sequence ID" value="MCI0183998.1"/>
    <property type="molecule type" value="Genomic_DNA"/>
</dbReference>
<dbReference type="Proteomes" id="UP001139263">
    <property type="component" value="Unassembled WGS sequence"/>
</dbReference>
<keyword evidence="3 8" id="KW-0813">Transport</keyword>
<dbReference type="GO" id="GO:0015225">
    <property type="term" value="F:biotin transmembrane transporter activity"/>
    <property type="evidence" value="ECO:0007669"/>
    <property type="project" value="UniProtKB-UniRule"/>
</dbReference>
<feature type="transmembrane region" description="Helical" evidence="9">
    <location>
        <begin position="89"/>
        <end position="108"/>
    </location>
</feature>
<feature type="transmembrane region" description="Helical" evidence="9">
    <location>
        <begin position="12"/>
        <end position="32"/>
    </location>
</feature>
<feature type="transmembrane region" description="Helical" evidence="9">
    <location>
        <begin position="115"/>
        <end position="135"/>
    </location>
</feature>
<keyword evidence="5 9" id="KW-0812">Transmembrane</keyword>
<evidence type="ECO:0000313" key="10">
    <source>
        <dbReference type="EMBL" id="MCI0183998.1"/>
    </source>
</evidence>
<evidence type="ECO:0000256" key="8">
    <source>
        <dbReference type="PIRNR" id="PIRNR016661"/>
    </source>
</evidence>
<dbReference type="PANTHER" id="PTHR34295">
    <property type="entry name" value="BIOTIN TRANSPORTER BIOY"/>
    <property type="match status" value="1"/>
</dbReference>
<evidence type="ECO:0000256" key="3">
    <source>
        <dbReference type="ARBA" id="ARBA00022448"/>
    </source>
</evidence>
<organism evidence="10 11">
    <name type="scientific">Sulfoacidibacillus ferrooxidans</name>
    <dbReference type="NCBI Taxonomy" id="2005001"/>
    <lineage>
        <taxon>Bacteria</taxon>
        <taxon>Bacillati</taxon>
        <taxon>Bacillota</taxon>
        <taxon>Bacilli</taxon>
        <taxon>Bacillales</taxon>
        <taxon>Alicyclobacillaceae</taxon>
        <taxon>Sulfoacidibacillus</taxon>
    </lineage>
</organism>
<comment type="subcellular location">
    <subcellularLocation>
        <location evidence="1 8">Cell membrane</location>
        <topology evidence="1 8">Multi-pass membrane protein</topology>
    </subcellularLocation>
</comment>
<evidence type="ECO:0000256" key="5">
    <source>
        <dbReference type="ARBA" id="ARBA00022692"/>
    </source>
</evidence>